<name>A0ABN6J2Z7_9CLOT</name>
<dbReference type="SUPFAM" id="SSF51621">
    <property type="entry name" value="Phosphoenolpyruvate/pyruvate domain"/>
    <property type="match status" value="1"/>
</dbReference>
<evidence type="ECO:0000259" key="5">
    <source>
        <dbReference type="Pfam" id="PF01467"/>
    </source>
</evidence>
<feature type="domain" description="Cytidyltransferase-like" evidence="5">
    <location>
        <begin position="10"/>
        <end position="103"/>
    </location>
</feature>
<sequence length="432" mass="48490">MKKVYVAMSADIIHQGHLKVIDAARNLGDVIVGLHTDDVIRDYWRNPIMKYEERKEVVSNIKGIVSVVPQDSLDQVPNLIELKPDYVVHGDDWLEGSQKELRERVIDAIKEWGGELVETPYTHGVSISKLDEELMQIGITPQMRMKGLKELIYSKKPVRILEAHNGLTGLIVEKTKVEKDGKIKEFDGMWISSLCDSTAKGKPDIELVDLTSRLNTINDILEVTRKPIIVDGDTGGQIEHFVYTVKTLERLGVSAIIIEDKTGLKKNSLFGTDVIQTQDTIEHFSDKIRAGREARATSDFMIISRIESLIAGAGMDDAINRAKAYIEAGTDGIMIHSKEKDGKEIVEFCRRYNEFENRVPLIVVPTSYNFMKEDELVDLGINVIIYANHLIRSAYPAMVNTAKSILENERSKEASVNCMPIKEILTLIPGGM</sequence>
<evidence type="ECO:0000313" key="7">
    <source>
        <dbReference type="Proteomes" id="UP000824633"/>
    </source>
</evidence>
<dbReference type="CDD" id="cd00377">
    <property type="entry name" value="ICL_PEPM"/>
    <property type="match status" value="1"/>
</dbReference>
<dbReference type="InterPro" id="IPR039556">
    <property type="entry name" value="ICL/PEPM"/>
</dbReference>
<dbReference type="Proteomes" id="UP000824633">
    <property type="component" value="Chromosome"/>
</dbReference>
<organism evidence="6 7">
    <name type="scientific">Clostridium gelidum</name>
    <dbReference type="NCBI Taxonomy" id="704125"/>
    <lineage>
        <taxon>Bacteria</taxon>
        <taxon>Bacillati</taxon>
        <taxon>Bacillota</taxon>
        <taxon>Clostridia</taxon>
        <taxon>Eubacteriales</taxon>
        <taxon>Clostridiaceae</taxon>
        <taxon>Clostridium</taxon>
    </lineage>
</organism>
<proteinExistence type="predicted"/>
<evidence type="ECO:0000256" key="3">
    <source>
        <dbReference type="ARBA" id="ARBA00023235"/>
    </source>
</evidence>
<dbReference type="Pfam" id="PF01467">
    <property type="entry name" value="CTP_transf_like"/>
    <property type="match status" value="1"/>
</dbReference>
<reference evidence="7" key="1">
    <citation type="submission" date="2021-07" db="EMBL/GenBank/DDBJ databases">
        <title>Complete genome sequencing of a Clostridium isolate.</title>
        <authorList>
            <person name="Ueki A."/>
            <person name="Tonouchi A."/>
        </authorList>
    </citation>
    <scope>NUCLEOTIDE SEQUENCE [LARGE SCALE GENOMIC DNA]</scope>
    <source>
        <strain evidence="7">C5S11</strain>
    </source>
</reference>
<accession>A0ABN6J2Z7</accession>
<dbReference type="NCBIfam" id="TIGR00125">
    <property type="entry name" value="cyt_tran_rel"/>
    <property type="match status" value="1"/>
</dbReference>
<keyword evidence="1" id="KW-0808">Transferase</keyword>
<dbReference type="Pfam" id="PF13714">
    <property type="entry name" value="PEP_mutase"/>
    <property type="match status" value="1"/>
</dbReference>
<dbReference type="NCBIfam" id="TIGR02320">
    <property type="entry name" value="PEP_mutase"/>
    <property type="match status" value="1"/>
</dbReference>
<evidence type="ECO:0000256" key="2">
    <source>
        <dbReference type="ARBA" id="ARBA00022695"/>
    </source>
</evidence>
<dbReference type="InterPro" id="IPR040442">
    <property type="entry name" value="Pyrv_kinase-like_dom_sf"/>
</dbReference>
<dbReference type="SUPFAM" id="SSF52374">
    <property type="entry name" value="Nucleotidylyl transferase"/>
    <property type="match status" value="1"/>
</dbReference>
<dbReference type="PANTHER" id="PTHR43793:SF1">
    <property type="entry name" value="FAD SYNTHASE"/>
    <property type="match status" value="1"/>
</dbReference>
<protein>
    <recommendedName>
        <fullName evidence="4">phosphoenolpyruvate mutase</fullName>
        <ecNumber evidence="4">5.4.2.9</ecNumber>
    </recommendedName>
</protein>
<dbReference type="Gene3D" id="3.20.20.60">
    <property type="entry name" value="Phosphoenolpyruvate-binding domains"/>
    <property type="match status" value="1"/>
</dbReference>
<dbReference type="PANTHER" id="PTHR43793">
    <property type="entry name" value="FAD SYNTHASE"/>
    <property type="match status" value="1"/>
</dbReference>
<dbReference type="InterPro" id="IPR004821">
    <property type="entry name" value="Cyt_trans-like"/>
</dbReference>
<evidence type="ECO:0000256" key="4">
    <source>
        <dbReference type="ARBA" id="ARBA00024063"/>
    </source>
</evidence>
<dbReference type="InterPro" id="IPR050385">
    <property type="entry name" value="Archaeal_FAD_synthase"/>
</dbReference>
<keyword evidence="3" id="KW-0413">Isomerase</keyword>
<dbReference type="InterPro" id="IPR015813">
    <property type="entry name" value="Pyrv/PenolPyrv_kinase-like_dom"/>
</dbReference>
<dbReference type="RefSeq" id="WP_224034918.1">
    <property type="nucleotide sequence ID" value="NZ_AP024849.1"/>
</dbReference>
<dbReference type="EC" id="5.4.2.9" evidence="4"/>
<evidence type="ECO:0000313" key="6">
    <source>
        <dbReference type="EMBL" id="BCZ48670.1"/>
    </source>
</evidence>
<gene>
    <name evidence="6" type="ORF">psyc5s11_47370</name>
</gene>
<keyword evidence="2" id="KW-0548">Nucleotidyltransferase</keyword>
<dbReference type="InterPro" id="IPR014729">
    <property type="entry name" value="Rossmann-like_a/b/a_fold"/>
</dbReference>
<dbReference type="InterPro" id="IPR012698">
    <property type="entry name" value="PEnolPyrv_PMutase_core"/>
</dbReference>
<dbReference type="EMBL" id="AP024849">
    <property type="protein sequence ID" value="BCZ48670.1"/>
    <property type="molecule type" value="Genomic_DNA"/>
</dbReference>
<dbReference type="Gene3D" id="3.40.50.620">
    <property type="entry name" value="HUPs"/>
    <property type="match status" value="1"/>
</dbReference>
<evidence type="ECO:0000256" key="1">
    <source>
        <dbReference type="ARBA" id="ARBA00022679"/>
    </source>
</evidence>
<keyword evidence="7" id="KW-1185">Reference proteome</keyword>